<feature type="domain" description="Fido" evidence="1">
    <location>
        <begin position="86"/>
        <end position="236"/>
    </location>
</feature>
<evidence type="ECO:0000259" key="1">
    <source>
        <dbReference type="PROSITE" id="PS51459"/>
    </source>
</evidence>
<dbReference type="Pfam" id="PF02661">
    <property type="entry name" value="Fic"/>
    <property type="match status" value="1"/>
</dbReference>
<comment type="caution">
    <text evidence="2">The sequence shown here is derived from an EMBL/GenBank/DDBJ whole genome shotgun (WGS) entry which is preliminary data.</text>
</comment>
<gene>
    <name evidence="2" type="ORF">VJJ08_07655</name>
</gene>
<proteinExistence type="predicted"/>
<accession>A0ABU5Z872</accession>
<reference evidence="2 3" key="1">
    <citation type="submission" date="2023-12" db="EMBL/GenBank/DDBJ databases">
        <title>Genomic sequences of Capnocytophaga and Parvimonas strains.</title>
        <authorList>
            <person name="Watt R.M."/>
            <person name="Wang M."/>
            <person name="Yang T."/>
            <person name="Tong W.M."/>
        </authorList>
    </citation>
    <scope>NUCLEOTIDE SEQUENCE [LARGE SCALE GENOMIC DNA]</scope>
    <source>
        <strain evidence="2 3">CCUG 13096</strain>
    </source>
</reference>
<sequence length="237" mass="27835">MNLLTRLLEEKESQLRGGIYHRTQIDFCYNNNHIEGSQLTHEQTRYIFETNTIGATDQAIKVDDIVETSNHFRAFDFMLAHAMEPLTEEMIKEFHSILKIGTSDSRKDWFAVGDYKKLPNEVGGKTTTLPEDVAAQMDYLLENYHQKKALSLRDLVAFHWRFEEIHPFQDGNGRVGRLLLFKECLSHGITPFIITEKLKWYYYRGLQNWPQVEGYLLDTCLAAQDEYKLLLKYFRVE</sequence>
<dbReference type="PANTHER" id="PTHR13504">
    <property type="entry name" value="FIDO DOMAIN-CONTAINING PROTEIN DDB_G0283145"/>
    <property type="match status" value="1"/>
</dbReference>
<dbReference type="Proteomes" id="UP001311730">
    <property type="component" value="Unassembled WGS sequence"/>
</dbReference>
<dbReference type="Gene3D" id="1.10.3290.10">
    <property type="entry name" value="Fido-like domain"/>
    <property type="match status" value="1"/>
</dbReference>
<dbReference type="PANTHER" id="PTHR13504:SF38">
    <property type="entry name" value="FIDO DOMAIN-CONTAINING PROTEIN"/>
    <property type="match status" value="1"/>
</dbReference>
<organism evidence="2 3">
    <name type="scientific">Capnocytophaga gingivalis</name>
    <dbReference type="NCBI Taxonomy" id="1017"/>
    <lineage>
        <taxon>Bacteria</taxon>
        <taxon>Pseudomonadati</taxon>
        <taxon>Bacteroidota</taxon>
        <taxon>Flavobacteriia</taxon>
        <taxon>Flavobacteriales</taxon>
        <taxon>Flavobacteriaceae</taxon>
        <taxon>Capnocytophaga</taxon>
    </lineage>
</organism>
<dbReference type="SUPFAM" id="SSF140931">
    <property type="entry name" value="Fic-like"/>
    <property type="match status" value="1"/>
</dbReference>
<evidence type="ECO:0000313" key="3">
    <source>
        <dbReference type="Proteomes" id="UP001311730"/>
    </source>
</evidence>
<evidence type="ECO:0000313" key="2">
    <source>
        <dbReference type="EMBL" id="MEB3075169.1"/>
    </source>
</evidence>
<dbReference type="PROSITE" id="PS51459">
    <property type="entry name" value="FIDO"/>
    <property type="match status" value="1"/>
</dbReference>
<name>A0ABU5Z872_9FLAO</name>
<dbReference type="InterPro" id="IPR040198">
    <property type="entry name" value="Fido_containing"/>
</dbReference>
<dbReference type="InterPro" id="IPR003812">
    <property type="entry name" value="Fido"/>
</dbReference>
<dbReference type="RefSeq" id="WP_323983434.1">
    <property type="nucleotide sequence ID" value="NZ_JAYKBW010000008.1"/>
</dbReference>
<protein>
    <submittedName>
        <fullName evidence="2">Fic family protein</fullName>
    </submittedName>
</protein>
<keyword evidence="3" id="KW-1185">Reference proteome</keyword>
<dbReference type="InterPro" id="IPR036597">
    <property type="entry name" value="Fido-like_dom_sf"/>
</dbReference>
<dbReference type="EMBL" id="JAYKBW010000008">
    <property type="protein sequence ID" value="MEB3075169.1"/>
    <property type="molecule type" value="Genomic_DNA"/>
</dbReference>